<evidence type="ECO:0000313" key="2">
    <source>
        <dbReference type="Proteomes" id="UP000314616"/>
    </source>
</evidence>
<gene>
    <name evidence="1" type="ORF">FE374_14610</name>
</gene>
<dbReference type="Proteomes" id="UP000314616">
    <property type="component" value="Chromosome"/>
</dbReference>
<dbReference type="PANTHER" id="PTHR30032:SF8">
    <property type="entry name" value="GERMINATION-SPECIFIC N-ACETYLMURAMOYL-L-ALANINE AMIDASE"/>
    <property type="match status" value="1"/>
</dbReference>
<dbReference type="EMBL" id="CP040915">
    <property type="protein sequence ID" value="QDC25678.1"/>
    <property type="molecule type" value="Genomic_DNA"/>
</dbReference>
<reference evidence="1 2" key="1">
    <citation type="submission" date="2019-05" db="EMBL/GenBank/DDBJ databases">
        <title>Georgenia *** sp. nov., and Georgenia *** sp. nov., isolated from the intestinal contents of plateau pika (Ochotona curzoniae) in the Qinghai-Tibet plateau of China.</title>
        <authorList>
            <person name="Tian Z."/>
        </authorList>
    </citation>
    <scope>NUCLEOTIDE SEQUENCE [LARGE SCALE GENOMIC DNA]</scope>
    <source>
        <strain evidence="1 2">Z443</strain>
    </source>
</reference>
<proteinExistence type="predicted"/>
<dbReference type="PANTHER" id="PTHR30032">
    <property type="entry name" value="N-ACETYLMURAMOYL-L-ALANINE AMIDASE-RELATED"/>
    <property type="match status" value="1"/>
</dbReference>
<evidence type="ECO:0000313" key="1">
    <source>
        <dbReference type="EMBL" id="QDC25678.1"/>
    </source>
</evidence>
<sequence length="655" mass="66388">MTHRCELMVKHGRGLVPKVAQAKWHGLWGPVVQLARDLRRSTQMGKITRRGSLALTAAVAVVLSSAATASAAPTPADGADPLVRSDVTTRTDDTVQRVAGQDRIQTAIAASVAQYPSATGLDLVGTAVDTVVIARYDMFPDALAAAPLADAYDAPVLLTQNTGDLDPRVKAELSRLRVKNVIIIGGTGAVSATAEATIKGLGIAVERLEGSDRYATAVEIADYLVTGAYDSDPAADTYAVDKANTRVFLTTGYDPANPADGFADALAAGAAAAESNGVVLLTKGSEFDGSATKNEWGTVTKSSNTLGYLFENKTEGTPAKDVTDYVAGDLHLVGGPAANAVGSGKAKGTLSTDTEKALKSFVGKDRYETAVKVAGGTLAGGTTPIYALGATPQFAVASGETFADAVIASAFIANQDGPLLLTKAAELPKVTADFISANTDPNDAVANTGFEDFFLFGGTQPISAATEAAIKTAASETKDTTAPGLTASLKAGHLVGTSEPGATLALSITGGTVTGTQPSGAALVVPANGQFVLNLTGLTYEADKEYTFSLTASDDASPANVSAAFKVTSKTSTVSSLTGPAKGNGLVAVASNGTVTGEVTGGTNAGTKLAFTESSADVWTGTLPAGKQFATTDVLTVKAANAEGLVTTLVWPALV</sequence>
<dbReference type="KEGG" id="gyu:FE374_14610"/>
<protein>
    <recommendedName>
        <fullName evidence="3">Cell wall-binding repeat-containing protein</fullName>
    </recommendedName>
</protein>
<evidence type="ECO:0008006" key="3">
    <source>
        <dbReference type="Google" id="ProtNLM"/>
    </source>
</evidence>
<accession>A0A5B8C5N9</accession>
<name>A0A5B8C5N9_9MICO</name>
<organism evidence="1 2">
    <name type="scientific">Georgenia yuyongxinii</name>
    <dbReference type="NCBI Taxonomy" id="2589797"/>
    <lineage>
        <taxon>Bacteria</taxon>
        <taxon>Bacillati</taxon>
        <taxon>Actinomycetota</taxon>
        <taxon>Actinomycetes</taxon>
        <taxon>Micrococcales</taxon>
        <taxon>Bogoriellaceae</taxon>
        <taxon>Georgenia</taxon>
    </lineage>
</organism>
<dbReference type="Gene3D" id="3.40.50.12090">
    <property type="match status" value="1"/>
</dbReference>
<dbReference type="InterPro" id="IPR051922">
    <property type="entry name" value="Bact_Sporulation_Assoc"/>
</dbReference>
<dbReference type="Pfam" id="PF04122">
    <property type="entry name" value="CW_binding_2"/>
    <property type="match status" value="3"/>
</dbReference>
<dbReference type="InterPro" id="IPR007253">
    <property type="entry name" value="Cell_wall-bd_2"/>
</dbReference>
<dbReference type="AlphaFoldDB" id="A0A5B8C5N9"/>
<dbReference type="OrthoDB" id="5143602at2"/>